<evidence type="ECO:0000256" key="7">
    <source>
        <dbReference type="RuleBase" id="RU363032"/>
    </source>
</evidence>
<sequence>MHYTSRAGKLFDSFNIVCLAIVAIVTLYPFWDTLVVSVIPLEEYLSSSIHLFPKQITFEAYTYLFSMSELWKSYGVTLFVTIVGTALNMILTIMAAYALSRPGLKGNRVIMFLFVFTMLFSGGIIPTYLIVKSLGMMNSVWALIIPSALNTYNLIIMRNFFTSLPDGLVEAARIDGCNDMGILYKIVIPLSMPAISTITLFYAVTRWNDFFNAIFFISDKELWPLQLFLRSMLFENESSYSGGGDSLFLLGPSIKMATVMAASIPVMLMYPFFQKYFINGVLVGGVKE</sequence>
<evidence type="ECO:0000256" key="2">
    <source>
        <dbReference type="ARBA" id="ARBA00022448"/>
    </source>
</evidence>
<evidence type="ECO:0000256" key="5">
    <source>
        <dbReference type="ARBA" id="ARBA00022989"/>
    </source>
</evidence>
<organism evidence="9 10">
    <name type="scientific">Paenibacillus montanisoli</name>
    <dbReference type="NCBI Taxonomy" id="2081970"/>
    <lineage>
        <taxon>Bacteria</taxon>
        <taxon>Bacillati</taxon>
        <taxon>Bacillota</taxon>
        <taxon>Bacilli</taxon>
        <taxon>Bacillales</taxon>
        <taxon>Paenibacillaceae</taxon>
        <taxon>Paenibacillus</taxon>
    </lineage>
</organism>
<keyword evidence="2 7" id="KW-0813">Transport</keyword>
<dbReference type="OrthoDB" id="9810086at2"/>
<dbReference type="AlphaFoldDB" id="A0A328U618"/>
<feature type="transmembrane region" description="Helical" evidence="7">
    <location>
        <begin position="141"/>
        <end position="161"/>
    </location>
</feature>
<evidence type="ECO:0000313" key="10">
    <source>
        <dbReference type="Proteomes" id="UP000249260"/>
    </source>
</evidence>
<keyword evidence="5 7" id="KW-1133">Transmembrane helix</keyword>
<evidence type="ECO:0000259" key="8">
    <source>
        <dbReference type="PROSITE" id="PS50928"/>
    </source>
</evidence>
<dbReference type="InterPro" id="IPR000515">
    <property type="entry name" value="MetI-like"/>
</dbReference>
<dbReference type="CDD" id="cd06261">
    <property type="entry name" value="TM_PBP2"/>
    <property type="match status" value="1"/>
</dbReference>
<evidence type="ECO:0000256" key="4">
    <source>
        <dbReference type="ARBA" id="ARBA00022692"/>
    </source>
</evidence>
<keyword evidence="4 7" id="KW-0812">Transmembrane</keyword>
<dbReference type="GO" id="GO:0005886">
    <property type="term" value="C:plasma membrane"/>
    <property type="evidence" value="ECO:0007669"/>
    <property type="project" value="UniProtKB-SubCell"/>
</dbReference>
<dbReference type="Gene3D" id="1.10.3720.10">
    <property type="entry name" value="MetI-like"/>
    <property type="match status" value="1"/>
</dbReference>
<proteinExistence type="inferred from homology"/>
<evidence type="ECO:0000256" key="6">
    <source>
        <dbReference type="ARBA" id="ARBA00023136"/>
    </source>
</evidence>
<dbReference type="SUPFAM" id="SSF161098">
    <property type="entry name" value="MetI-like"/>
    <property type="match status" value="1"/>
</dbReference>
<reference evidence="9 10" key="1">
    <citation type="submission" date="2018-06" db="EMBL/GenBank/DDBJ databases">
        <title>Paenibacillus montanisoli sp. nov., isolated from mountain area soil.</title>
        <authorList>
            <person name="Wu M."/>
        </authorList>
    </citation>
    <scope>NUCLEOTIDE SEQUENCE [LARGE SCALE GENOMIC DNA]</scope>
    <source>
        <strain evidence="9 10">RA17</strain>
    </source>
</reference>
<comment type="caution">
    <text evidence="9">The sequence shown here is derived from an EMBL/GenBank/DDBJ whole genome shotgun (WGS) entry which is preliminary data.</text>
</comment>
<dbReference type="RefSeq" id="WP_112880318.1">
    <property type="nucleotide sequence ID" value="NZ_QLUW01000001.1"/>
</dbReference>
<evidence type="ECO:0000256" key="1">
    <source>
        <dbReference type="ARBA" id="ARBA00004651"/>
    </source>
</evidence>
<keyword evidence="10" id="KW-1185">Reference proteome</keyword>
<dbReference type="PANTHER" id="PTHR43744:SF9">
    <property type="entry name" value="POLYGALACTURONAN_RHAMNOGALACTURONAN TRANSPORT SYSTEM PERMEASE PROTEIN YTCP"/>
    <property type="match status" value="1"/>
</dbReference>
<evidence type="ECO:0000313" key="9">
    <source>
        <dbReference type="EMBL" id="RAP77203.1"/>
    </source>
</evidence>
<protein>
    <submittedName>
        <fullName evidence="9">ABC transporter permease</fullName>
    </submittedName>
</protein>
<keyword evidence="3" id="KW-1003">Cell membrane</keyword>
<comment type="subcellular location">
    <subcellularLocation>
        <location evidence="1 7">Cell membrane</location>
        <topology evidence="1 7">Multi-pass membrane protein</topology>
    </subcellularLocation>
</comment>
<name>A0A328U618_9BACL</name>
<accession>A0A328U618</accession>
<dbReference type="PANTHER" id="PTHR43744">
    <property type="entry name" value="ABC TRANSPORTER PERMEASE PROTEIN MG189-RELATED-RELATED"/>
    <property type="match status" value="1"/>
</dbReference>
<dbReference type="GO" id="GO:0055085">
    <property type="term" value="P:transmembrane transport"/>
    <property type="evidence" value="ECO:0007669"/>
    <property type="project" value="InterPro"/>
</dbReference>
<dbReference type="Proteomes" id="UP000249260">
    <property type="component" value="Unassembled WGS sequence"/>
</dbReference>
<feature type="transmembrane region" description="Helical" evidence="7">
    <location>
        <begin position="74"/>
        <end position="97"/>
    </location>
</feature>
<keyword evidence="6 7" id="KW-0472">Membrane</keyword>
<feature type="transmembrane region" description="Helical" evidence="7">
    <location>
        <begin position="182"/>
        <end position="204"/>
    </location>
</feature>
<feature type="transmembrane region" description="Helical" evidence="7">
    <location>
        <begin position="109"/>
        <end position="129"/>
    </location>
</feature>
<comment type="similarity">
    <text evidence="7">Belongs to the binding-protein-dependent transport system permease family.</text>
</comment>
<dbReference type="InterPro" id="IPR035906">
    <property type="entry name" value="MetI-like_sf"/>
</dbReference>
<feature type="transmembrane region" description="Helical" evidence="7">
    <location>
        <begin position="12"/>
        <end position="31"/>
    </location>
</feature>
<feature type="domain" description="ABC transmembrane type-1" evidence="8">
    <location>
        <begin position="74"/>
        <end position="277"/>
    </location>
</feature>
<dbReference type="Pfam" id="PF00528">
    <property type="entry name" value="BPD_transp_1"/>
    <property type="match status" value="1"/>
</dbReference>
<dbReference type="PROSITE" id="PS50928">
    <property type="entry name" value="ABC_TM1"/>
    <property type="match status" value="1"/>
</dbReference>
<gene>
    <name evidence="9" type="ORF">DL346_01495</name>
</gene>
<dbReference type="EMBL" id="QLUW01000001">
    <property type="protein sequence ID" value="RAP77203.1"/>
    <property type="molecule type" value="Genomic_DNA"/>
</dbReference>
<feature type="transmembrane region" description="Helical" evidence="7">
    <location>
        <begin position="254"/>
        <end position="273"/>
    </location>
</feature>
<evidence type="ECO:0000256" key="3">
    <source>
        <dbReference type="ARBA" id="ARBA00022475"/>
    </source>
</evidence>